<feature type="non-terminal residue" evidence="2">
    <location>
        <position position="82"/>
    </location>
</feature>
<organism evidence="2 3">
    <name type="scientific">Collybiopsis luxurians FD-317 M1</name>
    <dbReference type="NCBI Taxonomy" id="944289"/>
    <lineage>
        <taxon>Eukaryota</taxon>
        <taxon>Fungi</taxon>
        <taxon>Dikarya</taxon>
        <taxon>Basidiomycota</taxon>
        <taxon>Agaricomycotina</taxon>
        <taxon>Agaricomycetes</taxon>
        <taxon>Agaricomycetidae</taxon>
        <taxon>Agaricales</taxon>
        <taxon>Marasmiineae</taxon>
        <taxon>Omphalotaceae</taxon>
        <taxon>Collybiopsis</taxon>
        <taxon>Collybiopsis luxurians</taxon>
    </lineage>
</organism>
<accession>A0A0D0CLU1</accession>
<reference evidence="2 3" key="1">
    <citation type="submission" date="2014-04" db="EMBL/GenBank/DDBJ databases">
        <title>Evolutionary Origins and Diversification of the Mycorrhizal Mutualists.</title>
        <authorList>
            <consortium name="DOE Joint Genome Institute"/>
            <consortium name="Mycorrhizal Genomics Consortium"/>
            <person name="Kohler A."/>
            <person name="Kuo A."/>
            <person name="Nagy L.G."/>
            <person name="Floudas D."/>
            <person name="Copeland A."/>
            <person name="Barry K.W."/>
            <person name="Cichocki N."/>
            <person name="Veneault-Fourrey C."/>
            <person name="LaButti K."/>
            <person name="Lindquist E.A."/>
            <person name="Lipzen A."/>
            <person name="Lundell T."/>
            <person name="Morin E."/>
            <person name="Murat C."/>
            <person name="Riley R."/>
            <person name="Ohm R."/>
            <person name="Sun H."/>
            <person name="Tunlid A."/>
            <person name="Henrissat B."/>
            <person name="Grigoriev I.V."/>
            <person name="Hibbett D.S."/>
            <person name="Martin F."/>
        </authorList>
    </citation>
    <scope>NUCLEOTIDE SEQUENCE [LARGE SCALE GENOMIC DNA]</scope>
    <source>
        <strain evidence="2 3">FD-317 M1</strain>
    </source>
</reference>
<dbReference type="HOGENOM" id="CLU_142960_0_0_1"/>
<dbReference type="Proteomes" id="UP000053593">
    <property type="component" value="Unassembled WGS sequence"/>
</dbReference>
<gene>
    <name evidence="2" type="ORF">GYMLUDRAFT_106276</name>
</gene>
<keyword evidence="3" id="KW-1185">Reference proteome</keyword>
<sequence>AVHAVADCFARGDQHTFRNSEELKALKLMQQVNIVTASVQGSSSSLVAMRNEIHALMMDQGLPSFYVTINPADVYNPLVQFL</sequence>
<dbReference type="EMBL" id="KN834779">
    <property type="protein sequence ID" value="KIK59522.1"/>
    <property type="molecule type" value="Genomic_DNA"/>
</dbReference>
<dbReference type="InterPro" id="IPR025476">
    <property type="entry name" value="Helitron_helicase-like"/>
</dbReference>
<name>A0A0D0CLU1_9AGAR</name>
<evidence type="ECO:0000313" key="2">
    <source>
        <dbReference type="EMBL" id="KIK59522.1"/>
    </source>
</evidence>
<proteinExistence type="predicted"/>
<dbReference type="AlphaFoldDB" id="A0A0D0CLU1"/>
<dbReference type="OrthoDB" id="432234at2759"/>
<feature type="domain" description="Helitron helicase-like" evidence="1">
    <location>
        <begin position="18"/>
        <end position="81"/>
    </location>
</feature>
<protein>
    <submittedName>
        <fullName evidence="2">Unplaced genomic scaffold GYMLUscaffold_31, whole genome shotgun sequence</fullName>
    </submittedName>
</protein>
<evidence type="ECO:0000313" key="3">
    <source>
        <dbReference type="Proteomes" id="UP000053593"/>
    </source>
</evidence>
<evidence type="ECO:0000259" key="1">
    <source>
        <dbReference type="Pfam" id="PF14214"/>
    </source>
</evidence>
<dbReference type="Pfam" id="PF14214">
    <property type="entry name" value="Helitron_like_N"/>
    <property type="match status" value="1"/>
</dbReference>
<feature type="non-terminal residue" evidence="2">
    <location>
        <position position="1"/>
    </location>
</feature>